<keyword evidence="4 6" id="KW-0805">Transcription regulation</keyword>
<evidence type="ECO:0000313" key="8">
    <source>
        <dbReference type="EMBL" id="SHJ60364.1"/>
    </source>
</evidence>
<dbReference type="PANTHER" id="PTHR11608:SF0">
    <property type="entry name" value="BIFUNCTIONAL PROTEIN PYRR"/>
    <property type="match status" value="1"/>
</dbReference>
<gene>
    <name evidence="6" type="primary">pyrR</name>
    <name evidence="8" type="ORF">SAMN02745163_02246</name>
</gene>
<dbReference type="NCBIfam" id="NF003549">
    <property type="entry name" value="PRK05205.1-5"/>
    <property type="match status" value="1"/>
</dbReference>
<dbReference type="EC" id="2.4.2.9" evidence="6"/>
<dbReference type="FunFam" id="3.40.50.2020:FF:000020">
    <property type="entry name" value="Bifunctional protein PyrR"/>
    <property type="match status" value="1"/>
</dbReference>
<dbReference type="GO" id="GO:0003723">
    <property type="term" value="F:RNA binding"/>
    <property type="evidence" value="ECO:0007669"/>
    <property type="project" value="UniProtKB-UniRule"/>
</dbReference>
<dbReference type="Proteomes" id="UP000184310">
    <property type="component" value="Unassembled WGS sequence"/>
</dbReference>
<dbReference type="OrthoDB" id="9802227at2"/>
<dbReference type="HAMAP" id="MF_01219">
    <property type="entry name" value="PyrR"/>
    <property type="match status" value="1"/>
</dbReference>
<dbReference type="InterPro" id="IPR000836">
    <property type="entry name" value="PRTase_dom"/>
</dbReference>
<evidence type="ECO:0000259" key="7">
    <source>
        <dbReference type="Pfam" id="PF00156"/>
    </source>
</evidence>
<keyword evidence="3 6" id="KW-0808">Transferase</keyword>
<keyword evidence="5 6" id="KW-0804">Transcription</keyword>
<keyword evidence="6" id="KW-0694">RNA-binding</keyword>
<sequence>MKLKALLMDEKAINRSLVRISHEIIEKNKGVEDIILVGIKRRGYPLAQRIANQIEKIEGIKIPVGSVDITLYRDDLSNISEMPNINSTDIETPIKGKKVILVDDVLFTGRTVRAAIDAVIDTGRPSGIQLAVLVDRGHKELPIRADFVGKNVPTSRDEIVKVQILEIDEEDSVKIYEN</sequence>
<keyword evidence="2 6" id="KW-0806">Transcription termination</keyword>
<dbReference type="GO" id="GO:0004845">
    <property type="term" value="F:uracil phosphoribosyltransferase activity"/>
    <property type="evidence" value="ECO:0007669"/>
    <property type="project" value="UniProtKB-UniRule"/>
</dbReference>
<comment type="function">
    <text evidence="6">Also displays a weak uracil phosphoribosyltransferase activity which is not physiologically significant.</text>
</comment>
<dbReference type="GO" id="GO:0006353">
    <property type="term" value="P:DNA-templated transcription termination"/>
    <property type="evidence" value="ECO:0007669"/>
    <property type="project" value="UniProtKB-UniRule"/>
</dbReference>
<proteinExistence type="inferred from homology"/>
<feature type="domain" description="Phosphoribosyltransferase" evidence="7">
    <location>
        <begin position="11"/>
        <end position="152"/>
    </location>
</feature>
<reference evidence="8 9" key="1">
    <citation type="submission" date="2016-11" db="EMBL/GenBank/DDBJ databases">
        <authorList>
            <person name="Jaros S."/>
            <person name="Januszkiewicz K."/>
            <person name="Wedrychowicz H."/>
        </authorList>
    </citation>
    <scope>NUCLEOTIDE SEQUENCE [LARGE SCALE GENOMIC DNA]</scope>
    <source>
        <strain evidence="8 9">DSM 21758</strain>
    </source>
</reference>
<dbReference type="RefSeq" id="WP_072987298.1">
    <property type="nucleotide sequence ID" value="NZ_FQZB01000009.1"/>
</dbReference>
<feature type="short sequence motif" description="PRPP-binding" evidence="6">
    <location>
        <begin position="99"/>
        <end position="111"/>
    </location>
</feature>
<keyword evidence="9" id="KW-1185">Reference proteome</keyword>
<protein>
    <recommendedName>
        <fullName evidence="6">Bifunctional protein PyrR</fullName>
    </recommendedName>
    <domain>
        <recommendedName>
            <fullName evidence="6">Pyrimidine operon regulatory protein</fullName>
        </recommendedName>
    </domain>
    <domain>
        <recommendedName>
            <fullName evidence="6">Uracil phosphoribosyltransferase</fullName>
            <shortName evidence="6">UPRTase</shortName>
            <ecNumber evidence="6">2.4.2.9</ecNumber>
        </recommendedName>
    </domain>
</protein>
<comment type="similarity">
    <text evidence="1 6">Belongs to the purine/pyrimidine phosphoribosyltransferase family. PyrR subfamily.</text>
</comment>
<evidence type="ECO:0000256" key="3">
    <source>
        <dbReference type="ARBA" id="ARBA00022679"/>
    </source>
</evidence>
<evidence type="ECO:0000256" key="5">
    <source>
        <dbReference type="ARBA" id="ARBA00023163"/>
    </source>
</evidence>
<dbReference type="Gene3D" id="3.40.50.2020">
    <property type="match status" value="1"/>
</dbReference>
<comment type="subunit">
    <text evidence="6">Homodimer and homohexamer; in equilibrium.</text>
</comment>
<dbReference type="PANTHER" id="PTHR11608">
    <property type="entry name" value="BIFUNCTIONAL PROTEIN PYRR"/>
    <property type="match status" value="1"/>
</dbReference>
<dbReference type="Pfam" id="PF00156">
    <property type="entry name" value="Pribosyltran"/>
    <property type="match status" value="1"/>
</dbReference>
<dbReference type="InterPro" id="IPR023050">
    <property type="entry name" value="PyrR"/>
</dbReference>
<evidence type="ECO:0000313" key="9">
    <source>
        <dbReference type="Proteomes" id="UP000184310"/>
    </source>
</evidence>
<organism evidence="8 9">
    <name type="scientific">Clostridium cavendishii DSM 21758</name>
    <dbReference type="NCBI Taxonomy" id="1121302"/>
    <lineage>
        <taxon>Bacteria</taxon>
        <taxon>Bacillati</taxon>
        <taxon>Bacillota</taxon>
        <taxon>Clostridia</taxon>
        <taxon>Eubacteriales</taxon>
        <taxon>Clostridiaceae</taxon>
        <taxon>Clostridium</taxon>
    </lineage>
</organism>
<dbReference type="AlphaFoldDB" id="A0A1M6KNA7"/>
<comment type="function">
    <text evidence="6">Regulates transcriptional attenuation of the pyrimidine nucleotide (pyr) operon by binding in a uridine-dependent manner to specific sites on pyr mRNA. This disrupts an antiterminator hairpin in the RNA and favors formation of a downstream transcription terminator, leading to a reduced expression of downstream genes.</text>
</comment>
<dbReference type="STRING" id="1121302.SAMN02745163_02246"/>
<evidence type="ECO:0000256" key="1">
    <source>
        <dbReference type="ARBA" id="ARBA00005565"/>
    </source>
</evidence>
<accession>A0A1M6KNA7</accession>
<name>A0A1M6KNA7_9CLOT</name>
<comment type="catalytic activity">
    <reaction evidence="6">
        <text>UMP + diphosphate = 5-phospho-alpha-D-ribose 1-diphosphate + uracil</text>
        <dbReference type="Rhea" id="RHEA:13017"/>
        <dbReference type="ChEBI" id="CHEBI:17568"/>
        <dbReference type="ChEBI" id="CHEBI:33019"/>
        <dbReference type="ChEBI" id="CHEBI:57865"/>
        <dbReference type="ChEBI" id="CHEBI:58017"/>
        <dbReference type="EC" id="2.4.2.9"/>
    </reaction>
</comment>
<evidence type="ECO:0000256" key="2">
    <source>
        <dbReference type="ARBA" id="ARBA00022472"/>
    </source>
</evidence>
<dbReference type="NCBIfam" id="NF003548">
    <property type="entry name" value="PRK05205.1-4"/>
    <property type="match status" value="1"/>
</dbReference>
<evidence type="ECO:0000256" key="4">
    <source>
        <dbReference type="ARBA" id="ARBA00023015"/>
    </source>
</evidence>
<dbReference type="SUPFAM" id="SSF53271">
    <property type="entry name" value="PRTase-like"/>
    <property type="match status" value="1"/>
</dbReference>
<dbReference type="InterPro" id="IPR029057">
    <property type="entry name" value="PRTase-like"/>
</dbReference>
<evidence type="ECO:0000256" key="6">
    <source>
        <dbReference type="HAMAP-Rule" id="MF_01219"/>
    </source>
</evidence>
<dbReference type="InterPro" id="IPR050137">
    <property type="entry name" value="PyrR_bifunctional"/>
</dbReference>
<dbReference type="EMBL" id="FQZB01000009">
    <property type="protein sequence ID" value="SHJ60364.1"/>
    <property type="molecule type" value="Genomic_DNA"/>
</dbReference>
<keyword evidence="6 8" id="KW-0328">Glycosyltransferase</keyword>
<dbReference type="CDD" id="cd06223">
    <property type="entry name" value="PRTases_typeI"/>
    <property type="match status" value="1"/>
</dbReference>